<dbReference type="PANTHER" id="PTHR43201">
    <property type="entry name" value="ACYL-COA SYNTHETASE"/>
    <property type="match status" value="1"/>
</dbReference>
<evidence type="ECO:0000256" key="1">
    <source>
        <dbReference type="ARBA" id="ARBA00006432"/>
    </source>
</evidence>
<dbReference type="InterPro" id="IPR020845">
    <property type="entry name" value="AMP-binding_CS"/>
</dbReference>
<dbReference type="InterPro" id="IPR025110">
    <property type="entry name" value="AMP-bd_C"/>
</dbReference>
<dbReference type="InterPro" id="IPR042099">
    <property type="entry name" value="ANL_N_sf"/>
</dbReference>
<evidence type="ECO:0000313" key="6">
    <source>
        <dbReference type="Proteomes" id="UP000064029"/>
    </source>
</evidence>
<dbReference type="GO" id="GO:0006631">
    <property type="term" value="P:fatty acid metabolic process"/>
    <property type="evidence" value="ECO:0007669"/>
    <property type="project" value="TreeGrafter"/>
</dbReference>
<comment type="similarity">
    <text evidence="1">Belongs to the ATP-dependent AMP-binding enzyme family.</text>
</comment>
<feature type="domain" description="AMP-binding enzyme C-terminal" evidence="4">
    <location>
        <begin position="414"/>
        <end position="482"/>
    </location>
</feature>
<dbReference type="RefSeq" id="WP_059749686.1">
    <property type="nucleotide sequence ID" value="NZ_LOXM01000041.1"/>
</dbReference>
<dbReference type="SUPFAM" id="SSF56801">
    <property type="entry name" value="Acetyl-CoA synthetase-like"/>
    <property type="match status" value="1"/>
</dbReference>
<comment type="caution">
    <text evidence="5">The sequence shown here is derived from an EMBL/GenBank/DDBJ whole genome shotgun (WGS) entry which is preliminary data.</text>
</comment>
<sequence length="495" mass="53018">MTLLHELIDTAEAVWPDRIAVSTRSEALTHAQLAAASRRVAVWLDALGLRRGQRVVYAGPTDVAVPALIYAASRLGAPFSLLHELTRGEALAHVLTDAEPSLLISHDADARALAAAHGIPAADLDALRDHALSPRDAPVAPAGRVLSVDPVCLIYTSGTTSRPKAVVSTHDQATFAIRAIQSVLGYRQDDIVYCPLPLSFDYGMYQLFLGAASGAQVRLGLPAEVGPSLLNNLIESGATILASVPAVAENLARLLRRSSTRAPHALRLLTNTGAAMPTEPLVALREALPGLRVQLMFGLTECKRAAIMPVDADLERPGACGVALPGTEIFAIDVDGRRLPPGETGELVVRGPNVMAGYWRAPEQTARRFPRVDGLFPQLNTGDHGRVDADGYVYFVGRVDDIYKERGFRISTIEVETAARRVPGVESAVVLPPQDGEPSLLIVVGDLDPDAVTLHMRDLIEEFKIPQHCVVLDALPLTHNGKVDRKALRAEVAHG</sequence>
<proteinExistence type="inferred from homology"/>
<keyword evidence="2" id="KW-0436">Ligase</keyword>
<dbReference type="Proteomes" id="UP000064029">
    <property type="component" value="Unassembled WGS sequence"/>
</dbReference>
<reference evidence="5 6" key="1">
    <citation type="submission" date="2015-11" db="EMBL/GenBank/DDBJ databases">
        <title>Expanding the genomic diversity of Burkholderia species for the development of highly accurate diagnostics.</title>
        <authorList>
            <person name="Sahl J."/>
            <person name="Keim P."/>
            <person name="Wagner D."/>
        </authorList>
    </citation>
    <scope>NUCLEOTIDE SEQUENCE [LARGE SCALE GENOMIC DNA]</scope>
    <source>
        <strain evidence="5 6">MSMB2036</strain>
    </source>
</reference>
<dbReference type="Pfam" id="PF13193">
    <property type="entry name" value="AMP-binding_C"/>
    <property type="match status" value="1"/>
</dbReference>
<dbReference type="Gene3D" id="3.40.50.12780">
    <property type="entry name" value="N-terminal domain of ligase-like"/>
    <property type="match status" value="1"/>
</dbReference>
<name>A0A103RT91_9BURK</name>
<protein>
    <submittedName>
        <fullName evidence="5">AMP-dependent synthetase</fullName>
    </submittedName>
</protein>
<dbReference type="InterPro" id="IPR045851">
    <property type="entry name" value="AMP-bd_C_sf"/>
</dbReference>
<feature type="domain" description="AMP-dependent synthetase/ligase" evidence="3">
    <location>
        <begin position="12"/>
        <end position="359"/>
    </location>
</feature>
<dbReference type="Pfam" id="PF00501">
    <property type="entry name" value="AMP-binding"/>
    <property type="match status" value="1"/>
</dbReference>
<dbReference type="OrthoDB" id="9766486at2"/>
<dbReference type="Gene3D" id="3.30.300.30">
    <property type="match status" value="1"/>
</dbReference>
<dbReference type="PANTHER" id="PTHR43201:SF5">
    <property type="entry name" value="MEDIUM-CHAIN ACYL-COA LIGASE ACSF2, MITOCHONDRIAL"/>
    <property type="match status" value="1"/>
</dbReference>
<dbReference type="GO" id="GO:0031956">
    <property type="term" value="F:medium-chain fatty acid-CoA ligase activity"/>
    <property type="evidence" value="ECO:0007669"/>
    <property type="project" value="TreeGrafter"/>
</dbReference>
<dbReference type="AlphaFoldDB" id="A0A103RT91"/>
<evidence type="ECO:0000259" key="4">
    <source>
        <dbReference type="Pfam" id="PF13193"/>
    </source>
</evidence>
<dbReference type="InterPro" id="IPR000873">
    <property type="entry name" value="AMP-dep_synth/lig_dom"/>
</dbReference>
<dbReference type="EMBL" id="LOXM01000041">
    <property type="protein sequence ID" value="KVG73562.1"/>
    <property type="molecule type" value="Genomic_DNA"/>
</dbReference>
<evidence type="ECO:0000259" key="3">
    <source>
        <dbReference type="Pfam" id="PF00501"/>
    </source>
</evidence>
<evidence type="ECO:0000256" key="2">
    <source>
        <dbReference type="ARBA" id="ARBA00022598"/>
    </source>
</evidence>
<dbReference type="PROSITE" id="PS00455">
    <property type="entry name" value="AMP_BINDING"/>
    <property type="match status" value="1"/>
</dbReference>
<gene>
    <name evidence="5" type="ORF">WJ33_16380</name>
</gene>
<evidence type="ECO:0000313" key="5">
    <source>
        <dbReference type="EMBL" id="KVG73562.1"/>
    </source>
</evidence>
<organism evidence="5 6">
    <name type="scientific">Burkholderia ubonensis</name>
    <dbReference type="NCBI Taxonomy" id="101571"/>
    <lineage>
        <taxon>Bacteria</taxon>
        <taxon>Pseudomonadati</taxon>
        <taxon>Pseudomonadota</taxon>
        <taxon>Betaproteobacteria</taxon>
        <taxon>Burkholderiales</taxon>
        <taxon>Burkholderiaceae</taxon>
        <taxon>Burkholderia</taxon>
        <taxon>Burkholderia cepacia complex</taxon>
    </lineage>
</organism>
<accession>A0A103RT91</accession>